<dbReference type="InterPro" id="IPR002557">
    <property type="entry name" value="Chitin-bd_dom"/>
</dbReference>
<dbReference type="AlphaFoldDB" id="A0A2P6VHN7"/>
<gene>
    <name evidence="2" type="ORF">C2E20_3122</name>
</gene>
<dbReference type="Proteomes" id="UP000239649">
    <property type="component" value="Unassembled WGS sequence"/>
</dbReference>
<dbReference type="GO" id="GO:0008061">
    <property type="term" value="F:chitin binding"/>
    <property type="evidence" value="ECO:0007669"/>
    <property type="project" value="InterPro"/>
</dbReference>
<evidence type="ECO:0000313" key="2">
    <source>
        <dbReference type="EMBL" id="PSC73577.1"/>
    </source>
</evidence>
<evidence type="ECO:0000259" key="1">
    <source>
        <dbReference type="PROSITE" id="PS50940"/>
    </source>
</evidence>
<dbReference type="SMART" id="SM00494">
    <property type="entry name" value="ChtBD2"/>
    <property type="match status" value="1"/>
</dbReference>
<accession>A0A2P6VHN7</accession>
<dbReference type="GO" id="GO:0005576">
    <property type="term" value="C:extracellular region"/>
    <property type="evidence" value="ECO:0007669"/>
    <property type="project" value="InterPro"/>
</dbReference>
<dbReference type="Pfam" id="PF01607">
    <property type="entry name" value="CBM_14"/>
    <property type="match status" value="1"/>
</dbReference>
<feature type="domain" description="Chitin-binding type-2" evidence="1">
    <location>
        <begin position="173"/>
        <end position="229"/>
    </location>
</feature>
<dbReference type="PROSITE" id="PS50940">
    <property type="entry name" value="CHIT_BIND_II"/>
    <property type="match status" value="1"/>
</dbReference>
<keyword evidence="3" id="KW-1185">Reference proteome</keyword>
<evidence type="ECO:0000313" key="3">
    <source>
        <dbReference type="Proteomes" id="UP000239649"/>
    </source>
</evidence>
<dbReference type="OrthoDB" id="512571at2759"/>
<dbReference type="SUPFAM" id="SSF57625">
    <property type="entry name" value="Invertebrate chitin-binding proteins"/>
    <property type="match status" value="1"/>
</dbReference>
<reference evidence="2 3" key="1">
    <citation type="journal article" date="2018" name="Plant J.">
        <title>Genome sequences of Chlorella sorokiniana UTEX 1602 and Micractinium conductrix SAG 241.80: implications to maltose excretion by a green alga.</title>
        <authorList>
            <person name="Arriola M.B."/>
            <person name="Velmurugan N."/>
            <person name="Zhang Y."/>
            <person name="Plunkett M.H."/>
            <person name="Hondzo H."/>
            <person name="Barney B.M."/>
        </authorList>
    </citation>
    <scope>NUCLEOTIDE SEQUENCE [LARGE SCALE GENOMIC DNA]</scope>
    <source>
        <strain evidence="2 3">SAG 241.80</strain>
    </source>
</reference>
<dbReference type="STRING" id="554055.A0A2P6VHN7"/>
<organism evidence="2 3">
    <name type="scientific">Micractinium conductrix</name>
    <dbReference type="NCBI Taxonomy" id="554055"/>
    <lineage>
        <taxon>Eukaryota</taxon>
        <taxon>Viridiplantae</taxon>
        <taxon>Chlorophyta</taxon>
        <taxon>core chlorophytes</taxon>
        <taxon>Trebouxiophyceae</taxon>
        <taxon>Chlorellales</taxon>
        <taxon>Chlorellaceae</taxon>
        <taxon>Chlorella clade</taxon>
        <taxon>Micractinium</taxon>
    </lineage>
</organism>
<name>A0A2P6VHN7_9CHLO</name>
<dbReference type="InterPro" id="IPR036508">
    <property type="entry name" value="Chitin-bd_dom_sf"/>
</dbReference>
<sequence length="240" mass="25840">MCGDPWPSDRPHEAGGRYWFGTVTGSYEEGQAVNLTVRLTAAHKGRFLFRVCRIVGAGVAAEQAQLSYDCLNAHTLVQADAPGAQAPGDPWWYVDNEQYLYDAMPYQLPKGLHCDGVAATCVLQWFYLTGNSCDPPGTPAPYSSPWLGTCGTTSLNYPEEPPSGPAGSPPPAATFCKAAGWFADPLSGCKGYYRCTGPGAGWYQQCTGTLLFNEAITACDWPANVQCPAVRRRSRRASAL</sequence>
<protein>
    <submittedName>
        <fullName evidence="2">Chitin binding domain-containing</fullName>
    </submittedName>
</protein>
<dbReference type="Gene3D" id="2.170.140.10">
    <property type="entry name" value="Chitin binding domain"/>
    <property type="match status" value="1"/>
</dbReference>
<proteinExistence type="predicted"/>
<comment type="caution">
    <text evidence="2">The sequence shown here is derived from an EMBL/GenBank/DDBJ whole genome shotgun (WGS) entry which is preliminary data.</text>
</comment>
<dbReference type="EMBL" id="LHPF02000006">
    <property type="protein sequence ID" value="PSC73577.1"/>
    <property type="molecule type" value="Genomic_DNA"/>
</dbReference>